<comment type="caution">
    <text evidence="2">The sequence shown here is derived from an EMBL/GenBank/DDBJ whole genome shotgun (WGS) entry which is preliminary data.</text>
</comment>
<name>A0A3M9MQU8_9BACT</name>
<feature type="domain" description="DinB-like" evidence="1">
    <location>
        <begin position="29"/>
        <end position="161"/>
    </location>
</feature>
<proteinExistence type="predicted"/>
<reference evidence="2 3" key="1">
    <citation type="submission" date="2018-11" db="EMBL/GenBank/DDBJ databases">
        <title>Rufibacter latericius sp. nov., isolated from water in Baiyang Lake.</title>
        <authorList>
            <person name="Yang Y."/>
        </authorList>
    </citation>
    <scope>NUCLEOTIDE SEQUENCE [LARGE SCALE GENOMIC DNA]</scope>
    <source>
        <strain evidence="2 3">MCC P1</strain>
    </source>
</reference>
<dbReference type="Gene3D" id="1.20.120.450">
    <property type="entry name" value="dinb family like domain"/>
    <property type="match status" value="1"/>
</dbReference>
<evidence type="ECO:0000259" key="1">
    <source>
        <dbReference type="Pfam" id="PF12867"/>
    </source>
</evidence>
<keyword evidence="3" id="KW-1185">Reference proteome</keyword>
<gene>
    <name evidence="2" type="ORF">EFA69_17460</name>
</gene>
<organism evidence="2 3">
    <name type="scientific">Rufibacter immobilis</name>
    <dbReference type="NCBI Taxonomy" id="1348778"/>
    <lineage>
        <taxon>Bacteria</taxon>
        <taxon>Pseudomonadati</taxon>
        <taxon>Bacteroidota</taxon>
        <taxon>Cytophagia</taxon>
        <taxon>Cytophagales</taxon>
        <taxon>Hymenobacteraceae</taxon>
        <taxon>Rufibacter</taxon>
    </lineage>
</organism>
<evidence type="ECO:0000313" key="3">
    <source>
        <dbReference type="Proteomes" id="UP000271010"/>
    </source>
</evidence>
<sequence length="180" mass="19805">MEKEQKLEVWLRGPLPDVPPLLQPVAHALLQAQEEVQRYLEHFPQELLWERPAGVASVGFHLQHLAGILDRLLTYARGESLSEEAFQYLKAEGTPPTTGGSVEELVQNFNRQLEKALAQIKATDPSTLTQEKAVGRAQLPSTVGGLLFHAAEHTQRHVGQLLVTSKILQAGLNVPAASQK</sequence>
<dbReference type="AlphaFoldDB" id="A0A3M9MQU8"/>
<dbReference type="Proteomes" id="UP000271010">
    <property type="component" value="Unassembled WGS sequence"/>
</dbReference>
<protein>
    <submittedName>
        <fullName evidence="2">DinB family protein</fullName>
    </submittedName>
</protein>
<dbReference type="Pfam" id="PF12867">
    <property type="entry name" value="DinB_2"/>
    <property type="match status" value="1"/>
</dbReference>
<dbReference type="EMBL" id="RJJE01000017">
    <property type="protein sequence ID" value="RNI27881.1"/>
    <property type="molecule type" value="Genomic_DNA"/>
</dbReference>
<dbReference type="RefSeq" id="WP_123134346.1">
    <property type="nucleotide sequence ID" value="NZ_RJJE01000017.1"/>
</dbReference>
<evidence type="ECO:0000313" key="2">
    <source>
        <dbReference type="EMBL" id="RNI27881.1"/>
    </source>
</evidence>
<dbReference type="InterPro" id="IPR034660">
    <property type="entry name" value="DinB/YfiT-like"/>
</dbReference>
<dbReference type="SUPFAM" id="SSF109854">
    <property type="entry name" value="DinB/YfiT-like putative metalloenzymes"/>
    <property type="match status" value="1"/>
</dbReference>
<dbReference type="OrthoDB" id="1439983at2"/>
<accession>A0A3M9MQU8</accession>
<dbReference type="InterPro" id="IPR024775">
    <property type="entry name" value="DinB-like"/>
</dbReference>